<comment type="function">
    <text evidence="7">Involved in cellular auxin homeostasis by regulating auxin metabolism. Regulates intracellular auxin accumulation at the endoplasmic reticulum and thus auxin availability for nuclear auxin signaling.</text>
</comment>
<feature type="transmembrane region" description="Helical" evidence="9">
    <location>
        <begin position="338"/>
        <end position="356"/>
    </location>
</feature>
<gene>
    <name evidence="10" type="ORF">PCAR00345_LOCUS7978</name>
</gene>
<sequence>MGLLAEAIGVAAQCQAQFVAICGVGAWAASRGLLHGATLKDVSRLYLRVLMPCILLRMHAAFTVQRLLDWSCVVVIGVAHIIIGALLGRVAAFCLRLRPPQEKMLTMSVAFGNCGSLPFVLLLPVCTNWSRTQRDEGALSKGMGIIGLYLVAWYGMFFTFGTRYIEHLLAAPMHAVDGCIPPSCVEKAVVTEPEATNESCANEAPSAKLRSDHETGTRTLTAGRLVSAGHSAFAAVDPLVWYIVLSVAVGCTPFLSDALGAGGLLSWLAHTVDSLGACGVVLGTIILGGSLWQARSSQSDELRPSQQPQSTTSDLRPRSKLLCGRLNAKSCGLSSQHVLVTTACVLRLVLLPAVAMPLNVLATRCGLLPHEPVLQMLVHIFCATPSSQTLVTLLLSRGRHDLAAITSPLYLPMYIFSIFSVASVIVVAVLVIDQMAAADRVVLAGTLAQSNSSIRP</sequence>
<evidence type="ECO:0000256" key="2">
    <source>
        <dbReference type="ARBA" id="ARBA00004308"/>
    </source>
</evidence>
<keyword evidence="6 9" id="KW-0472">Membrane</keyword>
<evidence type="ECO:0000256" key="8">
    <source>
        <dbReference type="ARBA" id="ARBA00025752"/>
    </source>
</evidence>
<feature type="transmembrane region" description="Helical" evidence="9">
    <location>
        <begin position="68"/>
        <end position="92"/>
    </location>
</feature>
<keyword evidence="4 9" id="KW-0812">Transmembrane</keyword>
<evidence type="ECO:0000256" key="4">
    <source>
        <dbReference type="ARBA" id="ARBA00022692"/>
    </source>
</evidence>
<feature type="transmembrane region" description="Helical" evidence="9">
    <location>
        <begin position="145"/>
        <end position="165"/>
    </location>
</feature>
<dbReference type="InterPro" id="IPR004776">
    <property type="entry name" value="Mem_transp_PIN-like"/>
</dbReference>
<evidence type="ECO:0000256" key="6">
    <source>
        <dbReference type="ARBA" id="ARBA00023136"/>
    </source>
</evidence>
<dbReference type="GO" id="GO:0016020">
    <property type="term" value="C:membrane"/>
    <property type="evidence" value="ECO:0007669"/>
    <property type="project" value="UniProtKB-SubCell"/>
</dbReference>
<dbReference type="AlphaFoldDB" id="A0A7S4B605"/>
<evidence type="ECO:0000256" key="7">
    <source>
        <dbReference type="ARBA" id="ARBA00025100"/>
    </source>
</evidence>
<dbReference type="InterPro" id="IPR045033">
    <property type="entry name" value="PILS1/3/4/5/7"/>
</dbReference>
<dbReference type="PANTHER" id="PTHR31651:SF33">
    <property type="entry name" value="PROTEIN PIN-LIKES 1"/>
    <property type="match status" value="1"/>
</dbReference>
<feature type="transmembrane region" description="Helical" evidence="9">
    <location>
        <begin position="408"/>
        <end position="432"/>
    </location>
</feature>
<dbReference type="GO" id="GO:0012505">
    <property type="term" value="C:endomembrane system"/>
    <property type="evidence" value="ECO:0007669"/>
    <property type="project" value="UniProtKB-SubCell"/>
</dbReference>
<evidence type="ECO:0000256" key="1">
    <source>
        <dbReference type="ARBA" id="ARBA00004141"/>
    </source>
</evidence>
<feature type="transmembrane region" description="Helical" evidence="9">
    <location>
        <begin position="104"/>
        <end position="125"/>
    </location>
</feature>
<dbReference type="Pfam" id="PF03547">
    <property type="entry name" value="Mem_trans"/>
    <property type="match status" value="1"/>
</dbReference>
<evidence type="ECO:0000313" key="10">
    <source>
        <dbReference type="EMBL" id="CAE0755391.1"/>
    </source>
</evidence>
<keyword evidence="5 9" id="KW-1133">Transmembrane helix</keyword>
<protein>
    <submittedName>
        <fullName evidence="10">Uncharacterized protein</fullName>
    </submittedName>
</protein>
<evidence type="ECO:0000256" key="3">
    <source>
        <dbReference type="ARBA" id="ARBA00022448"/>
    </source>
</evidence>
<comment type="subcellular location">
    <subcellularLocation>
        <location evidence="2">Endomembrane system</location>
    </subcellularLocation>
    <subcellularLocation>
        <location evidence="1">Membrane</location>
        <topology evidence="1">Multi-pass membrane protein</topology>
    </subcellularLocation>
</comment>
<dbReference type="EMBL" id="HBIZ01013159">
    <property type="protein sequence ID" value="CAE0755391.1"/>
    <property type="molecule type" value="Transcribed_RNA"/>
</dbReference>
<feature type="transmembrane region" description="Helical" evidence="9">
    <location>
        <begin position="45"/>
        <end position="62"/>
    </location>
</feature>
<accession>A0A7S4B605</accession>
<name>A0A7S4B605_CHRCT</name>
<reference evidence="10" key="1">
    <citation type="submission" date="2021-01" db="EMBL/GenBank/DDBJ databases">
        <authorList>
            <person name="Corre E."/>
            <person name="Pelletier E."/>
            <person name="Niang G."/>
            <person name="Scheremetjew M."/>
            <person name="Finn R."/>
            <person name="Kale V."/>
            <person name="Holt S."/>
            <person name="Cochrane G."/>
            <person name="Meng A."/>
            <person name="Brown T."/>
            <person name="Cohen L."/>
        </authorList>
    </citation>
    <scope>NUCLEOTIDE SEQUENCE</scope>
    <source>
        <strain evidence="10">CCMP645</strain>
    </source>
</reference>
<dbReference type="GO" id="GO:0055085">
    <property type="term" value="P:transmembrane transport"/>
    <property type="evidence" value="ECO:0007669"/>
    <property type="project" value="InterPro"/>
</dbReference>
<evidence type="ECO:0000256" key="9">
    <source>
        <dbReference type="SAM" id="Phobius"/>
    </source>
</evidence>
<keyword evidence="3" id="KW-0813">Transport</keyword>
<organism evidence="10">
    <name type="scientific">Chrysotila carterae</name>
    <name type="common">Marine alga</name>
    <name type="synonym">Syracosphaera carterae</name>
    <dbReference type="NCBI Taxonomy" id="13221"/>
    <lineage>
        <taxon>Eukaryota</taxon>
        <taxon>Haptista</taxon>
        <taxon>Haptophyta</taxon>
        <taxon>Prymnesiophyceae</taxon>
        <taxon>Isochrysidales</taxon>
        <taxon>Isochrysidaceae</taxon>
        <taxon>Chrysotila</taxon>
    </lineage>
</organism>
<feature type="transmembrane region" description="Helical" evidence="9">
    <location>
        <begin position="376"/>
        <end position="396"/>
    </location>
</feature>
<comment type="similarity">
    <text evidence="8">Belongs to the auxin efflux carrier (TC 2.A.69.2) family.</text>
</comment>
<feature type="transmembrane region" description="Helical" evidence="9">
    <location>
        <begin position="239"/>
        <end position="268"/>
    </location>
</feature>
<proteinExistence type="inferred from homology"/>
<dbReference type="PANTHER" id="PTHR31651">
    <property type="match status" value="1"/>
</dbReference>
<evidence type="ECO:0000256" key="5">
    <source>
        <dbReference type="ARBA" id="ARBA00022989"/>
    </source>
</evidence>
<feature type="transmembrane region" description="Helical" evidence="9">
    <location>
        <begin position="274"/>
        <end position="294"/>
    </location>
</feature>